<evidence type="ECO:0000313" key="1">
    <source>
        <dbReference type="EMBL" id="MBI6547740.1"/>
    </source>
</evidence>
<accession>A0ABS0U4P5</accession>
<comment type="caution">
    <text evidence="1">The sequence shown here is derived from an EMBL/GenBank/DDBJ whole genome shotgun (WGS) entry which is preliminary data.</text>
</comment>
<dbReference type="Proteomes" id="UP000696184">
    <property type="component" value="Unassembled WGS sequence"/>
</dbReference>
<evidence type="ECO:0000313" key="2">
    <source>
        <dbReference type="Proteomes" id="UP000696184"/>
    </source>
</evidence>
<reference evidence="1 2" key="1">
    <citation type="submission" date="2020-08" db="EMBL/GenBank/DDBJ databases">
        <title>Description of Xenorhabdus lircayensis sp. nov., the symbiotic bacterium associated with the entomopathogenic nematode Steirnernema unicornum.</title>
        <authorList>
            <person name="Castaneda-Alvarez C."/>
            <person name="Prodan S."/>
            <person name="Zamorano A."/>
            <person name="San-Blas E."/>
            <person name="Aballay E."/>
        </authorList>
    </citation>
    <scope>NUCLEOTIDE SEQUENCE [LARGE SCALE GENOMIC DNA]</scope>
    <source>
        <strain evidence="1 2">VLS</strain>
    </source>
</reference>
<sequence length="54" mass="6316">MNQTTAIQCLNKLDQQSRYVFTSKDLAKLFSEDNKRAFEVRLRIQHVFAGNVLE</sequence>
<organism evidence="1 2">
    <name type="scientific">Xenorhabdus lircayensis</name>
    <dbReference type="NCBI Taxonomy" id="2763499"/>
    <lineage>
        <taxon>Bacteria</taxon>
        <taxon>Pseudomonadati</taxon>
        <taxon>Pseudomonadota</taxon>
        <taxon>Gammaproteobacteria</taxon>
        <taxon>Enterobacterales</taxon>
        <taxon>Morganellaceae</taxon>
        <taxon>Xenorhabdus</taxon>
    </lineage>
</organism>
<gene>
    <name evidence="1" type="ORF">H8A87_03120</name>
</gene>
<dbReference type="EMBL" id="JACOII010000020">
    <property type="protein sequence ID" value="MBI6547740.1"/>
    <property type="molecule type" value="Genomic_DNA"/>
</dbReference>
<name>A0ABS0U4P5_9GAMM</name>
<protein>
    <submittedName>
        <fullName evidence="1">Uncharacterized protein</fullName>
    </submittedName>
</protein>
<keyword evidence="2" id="KW-1185">Reference proteome</keyword>
<proteinExistence type="predicted"/>
<dbReference type="RefSeq" id="WP_198688541.1">
    <property type="nucleotide sequence ID" value="NZ_CAWPUD010000017.1"/>
</dbReference>